<reference evidence="2" key="1">
    <citation type="journal article" date="2019" name="Int. J. Syst. Evol. Microbiol.">
        <title>The Global Catalogue of Microorganisms (GCM) 10K type strain sequencing project: providing services to taxonomists for standard genome sequencing and annotation.</title>
        <authorList>
            <consortium name="The Broad Institute Genomics Platform"/>
            <consortium name="The Broad Institute Genome Sequencing Center for Infectious Disease"/>
            <person name="Wu L."/>
            <person name="Ma J."/>
        </authorList>
    </citation>
    <scope>NUCLEOTIDE SEQUENCE [LARGE SCALE GENOMIC DNA]</scope>
    <source>
        <strain evidence="2">CGMCC 1.12851</strain>
    </source>
</reference>
<sequence length="83" mass="9832">MPSQEDPHPLFFCLAGELPDLKQIWGEHWFVQGFSQRGCVCEGTEVIHSVSGDFYWSQLRRVDIFNQLDPLLLVRPWYHWEGR</sequence>
<gene>
    <name evidence="1" type="ORF">GCM10010833_33820</name>
</gene>
<proteinExistence type="predicted"/>
<keyword evidence="2" id="KW-1185">Reference proteome</keyword>
<dbReference type="EMBL" id="BMGD01000008">
    <property type="protein sequence ID" value="GGB75820.1"/>
    <property type="molecule type" value="Genomic_DNA"/>
</dbReference>
<accession>A0ABQ1JUF5</accession>
<dbReference type="Proteomes" id="UP000614261">
    <property type="component" value="Unassembled WGS sequence"/>
</dbReference>
<organism evidence="1 2">
    <name type="scientific">Blastomonas aquatica</name>
    <dbReference type="NCBI Taxonomy" id="1510276"/>
    <lineage>
        <taxon>Bacteria</taxon>
        <taxon>Pseudomonadati</taxon>
        <taxon>Pseudomonadota</taxon>
        <taxon>Alphaproteobacteria</taxon>
        <taxon>Sphingomonadales</taxon>
        <taxon>Sphingomonadaceae</taxon>
        <taxon>Blastomonas</taxon>
    </lineage>
</organism>
<comment type="caution">
    <text evidence="1">The sequence shown here is derived from an EMBL/GenBank/DDBJ whole genome shotgun (WGS) entry which is preliminary data.</text>
</comment>
<evidence type="ECO:0000313" key="1">
    <source>
        <dbReference type="EMBL" id="GGB75820.1"/>
    </source>
</evidence>
<name>A0ABQ1JUF5_9SPHN</name>
<protein>
    <submittedName>
        <fullName evidence="1">Uncharacterized protein</fullName>
    </submittedName>
</protein>
<evidence type="ECO:0000313" key="2">
    <source>
        <dbReference type="Proteomes" id="UP000614261"/>
    </source>
</evidence>